<keyword evidence="1" id="KW-0560">Oxidoreductase</keyword>
<dbReference type="SUPFAM" id="SSF56436">
    <property type="entry name" value="C-type lectin-like"/>
    <property type="match status" value="1"/>
</dbReference>
<dbReference type="InterPro" id="IPR024775">
    <property type="entry name" value="DinB-like"/>
</dbReference>
<evidence type="ECO:0000313" key="6">
    <source>
        <dbReference type="EMBL" id="GJD44360.1"/>
    </source>
</evidence>
<dbReference type="Pfam" id="PF03781">
    <property type="entry name" value="FGE-sulfatase"/>
    <property type="match status" value="1"/>
</dbReference>
<dbReference type="EMBL" id="BPQG01000032">
    <property type="protein sequence ID" value="GJD44360.1"/>
    <property type="molecule type" value="Genomic_DNA"/>
</dbReference>
<proteinExistence type="predicted"/>
<comment type="caution">
    <text evidence="6">The sequence shown here is derived from an EMBL/GenBank/DDBJ whole genome shotgun (WGS) entry which is preliminary data.</text>
</comment>
<evidence type="ECO:0000256" key="2">
    <source>
        <dbReference type="ARBA" id="ARBA00023004"/>
    </source>
</evidence>
<dbReference type="Pfam" id="PF12867">
    <property type="entry name" value="DinB_2"/>
    <property type="match status" value="1"/>
</dbReference>
<dbReference type="Gene3D" id="1.20.120.450">
    <property type="entry name" value="dinb family like domain"/>
    <property type="match status" value="1"/>
</dbReference>
<evidence type="ECO:0000259" key="5">
    <source>
        <dbReference type="Pfam" id="PF12867"/>
    </source>
</evidence>
<name>A0ABQ4QHK0_9HYPH</name>
<accession>A0ABQ4QHK0</accession>
<comment type="pathway">
    <text evidence="3">Amino-acid biosynthesis; ergothioneine biosynthesis.</text>
</comment>
<keyword evidence="7" id="KW-1185">Reference proteome</keyword>
<organism evidence="6 7">
    <name type="scientific">Methylobacterium cerastii</name>
    <dbReference type="NCBI Taxonomy" id="932741"/>
    <lineage>
        <taxon>Bacteria</taxon>
        <taxon>Pseudomonadati</taxon>
        <taxon>Pseudomonadota</taxon>
        <taxon>Alphaproteobacteria</taxon>
        <taxon>Hyphomicrobiales</taxon>
        <taxon>Methylobacteriaceae</taxon>
        <taxon>Methylobacterium</taxon>
    </lineage>
</organism>
<dbReference type="NCBIfam" id="TIGR04373">
    <property type="entry name" value="egtB_X_signatur"/>
    <property type="match status" value="1"/>
</dbReference>
<dbReference type="PANTHER" id="PTHR23150">
    <property type="entry name" value="SULFATASE MODIFYING FACTOR 1, 2"/>
    <property type="match status" value="1"/>
</dbReference>
<dbReference type="SUPFAM" id="SSF109854">
    <property type="entry name" value="DinB/YfiT-like putative metalloenzymes"/>
    <property type="match status" value="1"/>
</dbReference>
<evidence type="ECO:0000256" key="3">
    <source>
        <dbReference type="ARBA" id="ARBA00037882"/>
    </source>
</evidence>
<feature type="domain" description="DinB-like" evidence="5">
    <location>
        <begin position="11"/>
        <end position="115"/>
    </location>
</feature>
<evidence type="ECO:0000259" key="4">
    <source>
        <dbReference type="Pfam" id="PF03781"/>
    </source>
</evidence>
<dbReference type="NCBIfam" id="NF041186">
    <property type="entry name" value="SenA"/>
    <property type="match status" value="1"/>
</dbReference>
<reference evidence="6 7" key="1">
    <citation type="journal article" date="2021" name="Front. Microbiol.">
        <title>Comprehensive Comparative Genomics and Phenotyping of Methylobacterium Species.</title>
        <authorList>
            <person name="Alessa O."/>
            <person name="Ogura Y."/>
            <person name="Fujitani Y."/>
            <person name="Takami H."/>
            <person name="Hayashi T."/>
            <person name="Sahin N."/>
            <person name="Tani A."/>
        </authorList>
    </citation>
    <scope>NUCLEOTIDE SEQUENCE [LARGE SCALE GENOMIC DNA]</scope>
    <source>
        <strain evidence="6 7">DSM 23679</strain>
    </source>
</reference>
<gene>
    <name evidence="6" type="primary">egtB_2</name>
    <name evidence="6" type="ORF">AFCDBAGC_2227</name>
</gene>
<protein>
    <submittedName>
        <fullName evidence="6">Hercynine oxygenase</fullName>
    </submittedName>
</protein>
<dbReference type="Proteomes" id="UP001055117">
    <property type="component" value="Unassembled WGS sequence"/>
</dbReference>
<dbReference type="InterPro" id="IPR016187">
    <property type="entry name" value="CTDL_fold"/>
</dbReference>
<dbReference type="InterPro" id="IPR034660">
    <property type="entry name" value="DinB/YfiT-like"/>
</dbReference>
<dbReference type="InterPro" id="IPR005532">
    <property type="entry name" value="SUMF_dom"/>
</dbReference>
<dbReference type="RefSeq" id="WP_147828067.1">
    <property type="nucleotide sequence ID" value="NZ_BPQG01000032.1"/>
</dbReference>
<dbReference type="PANTHER" id="PTHR23150:SF36">
    <property type="entry name" value="HERCYNINE OXYGENASE"/>
    <property type="match status" value="1"/>
</dbReference>
<dbReference type="InterPro" id="IPR030809">
    <property type="entry name" value="EgtB_signatur"/>
</dbReference>
<evidence type="ECO:0000313" key="7">
    <source>
        <dbReference type="Proteomes" id="UP001055117"/>
    </source>
</evidence>
<sequence length="429" mass="47272">MTDATQLIAMLQDSRARTLELVAGLVPDQLIGPRLDIVNPLLWEIGHLAWFHEHFILRALDGAAPAIADADAVYNSAVLAHDDRWVRALPPLADTLGYMGRVHDALVRRLDGTPTREEAYRYRLTTYHEDMHGEAFTYSRQTLGYPAPSFAASAGLAPVAEGPWPGDAAIPGGTFRLGAEPDADFVFDNEKWAHSIAVAPFKIARAPVTNAEFAAFVEAGGYREPSFWDAEGWRWRCRTGAEHPAHWQRDGAGWRVSRFGGVADLAPHQPVVHVSWYEAAAYCAFAGRRLPTEAEWEVAASTAPAPDGAIGVTKSRYPWGETAPDARLANLDGGRLGCVDVAAHADGDSAWGCRQMLGNVWEWTASDFLPYPGFSPDVYREYSEPAFGTRKVLRGGAWITRGRMVDNAYRNFFTPDRRDIYAGFRTAAR</sequence>
<keyword evidence="2" id="KW-0408">Iron</keyword>
<feature type="domain" description="Sulfatase-modifying factor enzyme-like" evidence="4">
    <location>
        <begin position="169"/>
        <end position="427"/>
    </location>
</feature>
<evidence type="ECO:0000256" key="1">
    <source>
        <dbReference type="ARBA" id="ARBA00023002"/>
    </source>
</evidence>
<dbReference type="InterPro" id="IPR042095">
    <property type="entry name" value="SUMF_sf"/>
</dbReference>
<dbReference type="InterPro" id="IPR051043">
    <property type="entry name" value="Sulfatase_Mod_Factor_Kinase"/>
</dbReference>
<dbReference type="Gene3D" id="3.90.1580.10">
    <property type="entry name" value="paralog of FGE (formylglycine-generating enzyme)"/>
    <property type="match status" value="1"/>
</dbReference>